<evidence type="ECO:0000256" key="2">
    <source>
        <dbReference type="ARBA" id="ARBA00008520"/>
    </source>
</evidence>
<accession>A0A942E3K0</accession>
<evidence type="ECO:0000256" key="4">
    <source>
        <dbReference type="SAM" id="SignalP"/>
    </source>
</evidence>
<evidence type="ECO:0000256" key="3">
    <source>
        <dbReference type="ARBA" id="ARBA00022764"/>
    </source>
</evidence>
<dbReference type="GO" id="GO:0042597">
    <property type="term" value="C:periplasmic space"/>
    <property type="evidence" value="ECO:0007669"/>
    <property type="project" value="UniProtKB-SubCell"/>
</dbReference>
<name>A0A942E3K0_9HYPH</name>
<dbReference type="Pfam" id="PF01547">
    <property type="entry name" value="SBP_bac_1"/>
    <property type="match status" value="1"/>
</dbReference>
<keyword evidence="3" id="KW-0574">Periplasm</keyword>
<keyword evidence="4" id="KW-0732">Signal</keyword>
<evidence type="ECO:0000256" key="1">
    <source>
        <dbReference type="ARBA" id="ARBA00004418"/>
    </source>
</evidence>
<dbReference type="AlphaFoldDB" id="A0A942E3K0"/>
<dbReference type="RefSeq" id="WP_212657190.1">
    <property type="nucleotide sequence ID" value="NZ_JAGXTP010000001.1"/>
</dbReference>
<gene>
    <name evidence="5" type="ORF">KD146_02595</name>
</gene>
<dbReference type="InterPro" id="IPR006059">
    <property type="entry name" value="SBP"/>
</dbReference>
<comment type="caution">
    <text evidence="5">The sequence shown here is derived from an EMBL/GenBank/DDBJ whole genome shotgun (WGS) entry which is preliminary data.</text>
</comment>
<evidence type="ECO:0000313" key="5">
    <source>
        <dbReference type="EMBL" id="MBS3847578.1"/>
    </source>
</evidence>
<dbReference type="PANTHER" id="PTHR43649:SF12">
    <property type="entry name" value="DIACETYLCHITOBIOSE BINDING PROTEIN DASA"/>
    <property type="match status" value="1"/>
</dbReference>
<reference evidence="5" key="1">
    <citation type="submission" date="2021-04" db="EMBL/GenBank/DDBJ databases">
        <title>Devosia litorisediminis sp. nov., isolated from a sand dune.</title>
        <authorList>
            <person name="Park S."/>
            <person name="Yoon J.-H."/>
        </authorList>
    </citation>
    <scope>NUCLEOTIDE SEQUENCE</scope>
    <source>
        <strain evidence="5">BSSL-BM10</strain>
    </source>
</reference>
<dbReference type="InterPro" id="IPR050490">
    <property type="entry name" value="Bact_solute-bd_prot1"/>
</dbReference>
<feature type="signal peptide" evidence="4">
    <location>
        <begin position="1"/>
        <end position="38"/>
    </location>
</feature>
<dbReference type="Gene3D" id="3.40.190.10">
    <property type="entry name" value="Periplasmic binding protein-like II"/>
    <property type="match status" value="2"/>
</dbReference>
<dbReference type="PANTHER" id="PTHR43649">
    <property type="entry name" value="ARABINOSE-BINDING PROTEIN-RELATED"/>
    <property type="match status" value="1"/>
</dbReference>
<feature type="chain" id="PRO_5038141556" evidence="4">
    <location>
        <begin position="39"/>
        <end position="445"/>
    </location>
</feature>
<dbReference type="SUPFAM" id="SSF53850">
    <property type="entry name" value="Periplasmic binding protein-like II"/>
    <property type="match status" value="1"/>
</dbReference>
<protein>
    <submittedName>
        <fullName evidence="5">Extracellular solute-binding protein</fullName>
    </submittedName>
</protein>
<sequence length="445" mass="48924">MFDFTSGKPAKGRSLQRLKLALMSSALLGLAASSAATAQNISFWTQPQGELLGYQDLFGEFASEFKAESGVDVSVEVINWGVAFNTWLTVAQGGAAPDCADMYWLHSYSGIGGDKYGPMPINEYRDQWPNLEDEFYPGSLQDVQWAGDFYGIPWRVDIRPQMYNTEMFAEAGLSAAPDTWAEIVEMAKALTVRDDNGNVTRWGFSAGPNNPAQTLLPYYWQAGGAILSEDGTQANIDNEAMRTALKFLQDLVWEHEVMSPESFEKGVDPLDGFASGTVAMVGSTPIAWASQMEREYPELDGKWAMAINAMGPVNRDSYSGAGYWGVLRGTENVDACVDWIKFLSREENMQRLSEFSGAASPRRAVMSSPSWSDSQWKVAAAETLDYGHTSQHATSVWGALASPEPGAVIYDLVYSTVIVREDIDAAVEQAQARLQEELDRANRPQ</sequence>
<evidence type="ECO:0000313" key="6">
    <source>
        <dbReference type="Proteomes" id="UP000678281"/>
    </source>
</evidence>
<dbReference type="Proteomes" id="UP000678281">
    <property type="component" value="Unassembled WGS sequence"/>
</dbReference>
<comment type="subcellular location">
    <subcellularLocation>
        <location evidence="1">Periplasm</location>
    </subcellularLocation>
</comment>
<comment type="similarity">
    <text evidence="2">Belongs to the bacterial solute-binding protein 1 family.</text>
</comment>
<dbReference type="EMBL" id="JAGXTP010000001">
    <property type="protein sequence ID" value="MBS3847578.1"/>
    <property type="molecule type" value="Genomic_DNA"/>
</dbReference>
<keyword evidence="6" id="KW-1185">Reference proteome</keyword>
<proteinExistence type="inferred from homology"/>
<organism evidence="5 6">
    <name type="scientific">Devosia litorisediminis</name>
    <dbReference type="NCBI Taxonomy" id="2829817"/>
    <lineage>
        <taxon>Bacteria</taxon>
        <taxon>Pseudomonadati</taxon>
        <taxon>Pseudomonadota</taxon>
        <taxon>Alphaproteobacteria</taxon>
        <taxon>Hyphomicrobiales</taxon>
        <taxon>Devosiaceae</taxon>
        <taxon>Devosia</taxon>
    </lineage>
</organism>